<organism evidence="2 3">
    <name type="scientific">Mycolicibacterium austroafricanum</name>
    <name type="common">Mycobacterium austroafricanum</name>
    <dbReference type="NCBI Taxonomy" id="39687"/>
    <lineage>
        <taxon>Bacteria</taxon>
        <taxon>Bacillati</taxon>
        <taxon>Actinomycetota</taxon>
        <taxon>Actinomycetes</taxon>
        <taxon>Mycobacteriales</taxon>
        <taxon>Mycobacteriaceae</taxon>
        <taxon>Mycolicibacterium</taxon>
    </lineage>
</organism>
<protein>
    <submittedName>
        <fullName evidence="2">ANTAR domain-containing protein</fullName>
    </submittedName>
</protein>
<name>A0ABT8H9J1_MYCAO</name>
<dbReference type="EMBL" id="JAUHTC010000022">
    <property type="protein sequence ID" value="MDN4517220.1"/>
    <property type="molecule type" value="Genomic_DNA"/>
</dbReference>
<reference evidence="2" key="1">
    <citation type="submission" date="2023-07" db="EMBL/GenBank/DDBJ databases">
        <title>Degradation of tert-butanol by M. austroafricanum TBA100.</title>
        <authorList>
            <person name="Helbich S."/>
            <person name="Vainshtein Y."/>
        </authorList>
    </citation>
    <scope>NUCLEOTIDE SEQUENCE</scope>
    <source>
        <strain evidence="2">TBA100</strain>
    </source>
</reference>
<keyword evidence="3" id="KW-1185">Reference proteome</keyword>
<accession>A0ABT8H9J1</accession>
<gene>
    <name evidence="2" type="ORF">QYF68_05195</name>
</gene>
<proteinExistence type="predicted"/>
<dbReference type="Proteomes" id="UP001172687">
    <property type="component" value="Unassembled WGS sequence"/>
</dbReference>
<feature type="compositionally biased region" description="Basic and acidic residues" evidence="1">
    <location>
        <begin position="115"/>
        <end position="125"/>
    </location>
</feature>
<comment type="caution">
    <text evidence="2">The sequence shown here is derived from an EMBL/GenBank/DDBJ whole genome shotgun (WGS) entry which is preliminary data.</text>
</comment>
<evidence type="ECO:0000256" key="1">
    <source>
        <dbReference type="SAM" id="MobiDB-lite"/>
    </source>
</evidence>
<dbReference type="RefSeq" id="WP_301161327.1">
    <property type="nucleotide sequence ID" value="NZ_JAUHTC010000022.1"/>
</dbReference>
<sequence>MGTRRTPRDDPRRAGARILDTAEGVIIALRRCTLNQAFTSLVQTAKSHNVAPLSLADALVAIAEGQPTDDLDAEAVRVAAQTWGPMLEGNRANGKRYAPTSSGQHDIAPSTPADHTGRSAPGRDE</sequence>
<feature type="region of interest" description="Disordered" evidence="1">
    <location>
        <begin position="87"/>
        <end position="125"/>
    </location>
</feature>
<evidence type="ECO:0000313" key="3">
    <source>
        <dbReference type="Proteomes" id="UP001172687"/>
    </source>
</evidence>
<evidence type="ECO:0000313" key="2">
    <source>
        <dbReference type="EMBL" id="MDN4517220.1"/>
    </source>
</evidence>